<gene>
    <name evidence="6" type="ordered locus">P9303_04931</name>
</gene>
<evidence type="ECO:0000256" key="3">
    <source>
        <dbReference type="PROSITE-ProRule" id="PRU01193"/>
    </source>
</evidence>
<dbReference type="AlphaFoldDB" id="A2C6Y5"/>
<dbReference type="BioCyc" id="PMAR59922:G1G80-454-MONOMER"/>
<feature type="transmembrane region" description="Helical" evidence="4">
    <location>
        <begin position="97"/>
        <end position="114"/>
    </location>
</feature>
<dbReference type="PROSITE" id="PS51846">
    <property type="entry name" value="CNNM"/>
    <property type="match status" value="1"/>
</dbReference>
<dbReference type="InterPro" id="IPR002550">
    <property type="entry name" value="CNNM"/>
</dbReference>
<dbReference type="EMBL" id="CP000554">
    <property type="protein sequence ID" value="ABM77245.1"/>
    <property type="molecule type" value="Genomic_DNA"/>
</dbReference>
<dbReference type="HOGENOM" id="CLU_015237_4_1_3"/>
<evidence type="ECO:0000313" key="7">
    <source>
        <dbReference type="Proteomes" id="UP000002274"/>
    </source>
</evidence>
<keyword evidence="1" id="KW-0677">Repeat</keyword>
<keyword evidence="3 4" id="KW-1133">Transmembrane helix</keyword>
<accession>A2C6Y5</accession>
<dbReference type="Pfam" id="PF01595">
    <property type="entry name" value="CNNM"/>
    <property type="match status" value="1"/>
</dbReference>
<dbReference type="SUPFAM" id="SSF54631">
    <property type="entry name" value="CBS-domain pair"/>
    <property type="match status" value="1"/>
</dbReference>
<feature type="domain" description="CNNM transmembrane" evidence="5">
    <location>
        <begin position="1"/>
        <end position="189"/>
    </location>
</feature>
<protein>
    <recommendedName>
        <fullName evidence="5">CNNM transmembrane domain-containing protein</fullName>
    </recommendedName>
</protein>
<keyword evidence="3 4" id="KW-0812">Transmembrane</keyword>
<evidence type="ECO:0000256" key="4">
    <source>
        <dbReference type="SAM" id="Phobius"/>
    </source>
</evidence>
<name>A2C6Y5_PROM3</name>
<keyword evidence="2" id="KW-0129">CBS domain</keyword>
<dbReference type="PANTHER" id="PTHR22777">
    <property type="entry name" value="HEMOLYSIN-RELATED"/>
    <property type="match status" value="1"/>
</dbReference>
<dbReference type="GO" id="GO:0005886">
    <property type="term" value="C:plasma membrane"/>
    <property type="evidence" value="ECO:0007669"/>
    <property type="project" value="TreeGrafter"/>
</dbReference>
<sequence>MSNDLLVLTLLVVVVITGSALCSGVEAALLTVNPVQVHELAARPQPIAGARRLAQLRQRLGRTLSVLVIANNGFNIFGSLMLGAFAAYVFEKHNINDVALPLFSVGLTLLVIVLGEILPKSLGSRLALSVSLSSAPVLHLLGLLMRPVVVLLERLLPAITAENELSTNENEIRLLARLGSQKGQIEADEAAMIAKVFQLNDLTARDLMIPRVAAPTLDAAAKLETLRPELLTHNAEWWVVLGKEVDKVLGVASRERLLTALLQGQGHLTPADLSETVEFVPEMIRADRLLTGFRRDNSGVRVVVDEFGGFVGVIGAEAVLAVLAGWWRKSS</sequence>
<organism evidence="6 7">
    <name type="scientific">Prochlorococcus marinus (strain MIT 9303)</name>
    <dbReference type="NCBI Taxonomy" id="59922"/>
    <lineage>
        <taxon>Bacteria</taxon>
        <taxon>Bacillati</taxon>
        <taxon>Cyanobacteriota</taxon>
        <taxon>Cyanophyceae</taxon>
        <taxon>Synechococcales</taxon>
        <taxon>Prochlorococcaceae</taxon>
        <taxon>Prochlorococcus</taxon>
    </lineage>
</organism>
<dbReference type="STRING" id="59922.P9303_04931"/>
<proteinExistence type="predicted"/>
<dbReference type="InterPro" id="IPR046342">
    <property type="entry name" value="CBS_dom_sf"/>
</dbReference>
<feature type="transmembrane region" description="Helical" evidence="4">
    <location>
        <begin position="66"/>
        <end position="90"/>
    </location>
</feature>
<dbReference type="PANTHER" id="PTHR22777:SF4">
    <property type="entry name" value="UPF0053 PROTEIN SLL1254"/>
    <property type="match status" value="1"/>
</dbReference>
<evidence type="ECO:0000256" key="2">
    <source>
        <dbReference type="ARBA" id="ARBA00023122"/>
    </source>
</evidence>
<evidence type="ECO:0000259" key="5">
    <source>
        <dbReference type="PROSITE" id="PS51846"/>
    </source>
</evidence>
<evidence type="ECO:0000256" key="1">
    <source>
        <dbReference type="ARBA" id="ARBA00022737"/>
    </source>
</evidence>
<dbReference type="KEGG" id="pmf:P9303_04931"/>
<dbReference type="Gene3D" id="3.10.580.10">
    <property type="entry name" value="CBS-domain"/>
    <property type="match status" value="1"/>
</dbReference>
<dbReference type="RefSeq" id="WP_011825168.1">
    <property type="nucleotide sequence ID" value="NC_008820.1"/>
</dbReference>
<reference evidence="6 7" key="1">
    <citation type="journal article" date="2007" name="PLoS Genet.">
        <title>Patterns and implications of gene gain and loss in the evolution of Prochlorococcus.</title>
        <authorList>
            <person name="Kettler G.C."/>
            <person name="Martiny A.C."/>
            <person name="Huang K."/>
            <person name="Zucker J."/>
            <person name="Coleman M.L."/>
            <person name="Rodrigue S."/>
            <person name="Chen F."/>
            <person name="Lapidus A."/>
            <person name="Ferriera S."/>
            <person name="Johnson J."/>
            <person name="Steglich C."/>
            <person name="Church G.M."/>
            <person name="Richardson P."/>
            <person name="Chisholm S.W."/>
        </authorList>
    </citation>
    <scope>NUCLEOTIDE SEQUENCE [LARGE SCALE GENOMIC DNA]</scope>
    <source>
        <strain evidence="6 7">MIT 9303</strain>
    </source>
</reference>
<feature type="transmembrane region" description="Helical" evidence="4">
    <location>
        <begin position="126"/>
        <end position="145"/>
    </location>
</feature>
<keyword evidence="3 4" id="KW-0472">Membrane</keyword>
<evidence type="ECO:0000313" key="6">
    <source>
        <dbReference type="EMBL" id="ABM77245.1"/>
    </source>
</evidence>
<dbReference type="Proteomes" id="UP000002274">
    <property type="component" value="Chromosome"/>
</dbReference>